<dbReference type="Proteomes" id="UP001642540">
    <property type="component" value="Unassembled WGS sequence"/>
</dbReference>
<evidence type="ECO:0000313" key="1">
    <source>
        <dbReference type="EMBL" id="CAL8146454.1"/>
    </source>
</evidence>
<accession>A0ABP1S947</accession>
<protein>
    <submittedName>
        <fullName evidence="1">Uncharacterized protein</fullName>
    </submittedName>
</protein>
<gene>
    <name evidence="1" type="ORF">ODALV1_LOCUS30822</name>
</gene>
<dbReference type="EMBL" id="CAXLJM020000164">
    <property type="protein sequence ID" value="CAL8146454.1"/>
    <property type="molecule type" value="Genomic_DNA"/>
</dbReference>
<organism evidence="1 2">
    <name type="scientific">Orchesella dallaii</name>
    <dbReference type="NCBI Taxonomy" id="48710"/>
    <lineage>
        <taxon>Eukaryota</taxon>
        <taxon>Metazoa</taxon>
        <taxon>Ecdysozoa</taxon>
        <taxon>Arthropoda</taxon>
        <taxon>Hexapoda</taxon>
        <taxon>Collembola</taxon>
        <taxon>Entomobryomorpha</taxon>
        <taxon>Entomobryoidea</taxon>
        <taxon>Orchesellidae</taxon>
        <taxon>Orchesellinae</taxon>
        <taxon>Orchesella</taxon>
    </lineage>
</organism>
<reference evidence="1 2" key="1">
    <citation type="submission" date="2024-08" db="EMBL/GenBank/DDBJ databases">
        <authorList>
            <person name="Cucini C."/>
            <person name="Frati F."/>
        </authorList>
    </citation>
    <scope>NUCLEOTIDE SEQUENCE [LARGE SCALE GENOMIC DNA]</scope>
</reference>
<proteinExistence type="predicted"/>
<sequence length="127" mass="14000">MQHPKIQLNLQEGGLQCLLEFVRNGIDYSKVDTDENKWVLKLGVHIDLQKLKNAKCSNAEFAPPGDGSIPVALKQLDASIANTPSLCKELDLLISLQDDAVIEFVGGFVHQDVFLVISLCYGKYKAT</sequence>
<name>A0ABP1S947_9HEXA</name>
<evidence type="ECO:0000313" key="2">
    <source>
        <dbReference type="Proteomes" id="UP001642540"/>
    </source>
</evidence>
<keyword evidence="2" id="KW-1185">Reference proteome</keyword>
<comment type="caution">
    <text evidence="1">The sequence shown here is derived from an EMBL/GenBank/DDBJ whole genome shotgun (WGS) entry which is preliminary data.</text>
</comment>